<organism evidence="3 4">
    <name type="scientific">Nonomuraea angiospora</name>
    <dbReference type="NCBI Taxonomy" id="46172"/>
    <lineage>
        <taxon>Bacteria</taxon>
        <taxon>Bacillati</taxon>
        <taxon>Actinomycetota</taxon>
        <taxon>Actinomycetes</taxon>
        <taxon>Streptosporangiales</taxon>
        <taxon>Streptosporangiaceae</taxon>
        <taxon>Nonomuraea</taxon>
    </lineage>
</organism>
<dbReference type="EMBL" id="JADBEK010000001">
    <property type="protein sequence ID" value="MBE1582130.1"/>
    <property type="molecule type" value="Genomic_DNA"/>
</dbReference>
<keyword evidence="4" id="KW-1185">Reference proteome</keyword>
<accession>A0ABR9LPA5</accession>
<dbReference type="RefSeq" id="WP_192783467.1">
    <property type="nucleotide sequence ID" value="NZ_JADBEK010000001.1"/>
</dbReference>
<dbReference type="InterPro" id="IPR011010">
    <property type="entry name" value="DNA_brk_join_enz"/>
</dbReference>
<protein>
    <submittedName>
        <fullName evidence="3">Site-specific recombinase XerD</fullName>
    </submittedName>
</protein>
<feature type="region of interest" description="Disordered" evidence="2">
    <location>
        <begin position="1"/>
        <end position="31"/>
    </location>
</feature>
<feature type="compositionally biased region" description="Low complexity" evidence="2">
    <location>
        <begin position="1"/>
        <end position="14"/>
    </location>
</feature>
<dbReference type="SUPFAM" id="SSF56349">
    <property type="entry name" value="DNA breaking-rejoining enzymes"/>
    <property type="match status" value="1"/>
</dbReference>
<proteinExistence type="predicted"/>
<evidence type="ECO:0000256" key="1">
    <source>
        <dbReference type="ARBA" id="ARBA00023125"/>
    </source>
</evidence>
<evidence type="ECO:0000313" key="3">
    <source>
        <dbReference type="EMBL" id="MBE1582130.1"/>
    </source>
</evidence>
<dbReference type="Proteomes" id="UP000633509">
    <property type="component" value="Unassembled WGS sequence"/>
</dbReference>
<name>A0ABR9LPA5_9ACTN</name>
<comment type="caution">
    <text evidence="3">The sequence shown here is derived from an EMBL/GenBank/DDBJ whole genome shotgun (WGS) entry which is preliminary data.</text>
</comment>
<evidence type="ECO:0000256" key="2">
    <source>
        <dbReference type="SAM" id="MobiDB-lite"/>
    </source>
</evidence>
<dbReference type="Gene3D" id="1.10.150.130">
    <property type="match status" value="1"/>
</dbReference>
<sequence length="317" mass="33297">MSYAPAGGPAAPADEAARRRVAGTPPARAEAVPRVGQMAGLRPRADVELLDALDHHTRRTVAAWLQDRPSTATRQACLQTLAGFVRWLQAAEPGLGLLAATGAHLDAYCEQARIGALTVGVRNPGRALSGATVARKHRALSSFYWFAWSIGAIRQGEGVCTPADEPRSFAITREERRMLRHGASRLAADGRVAEAVAVALIEATGASVATLASLTSEDLHAVGHGSNNPLVLVTMRDDRGDVVTFPVPTWVHPWLRALSSTRAAGDLLIKQGDGQPVSIDWLTAALQDAGSAGGVPASRAKLLHPRRLRAGTAAAPA</sequence>
<evidence type="ECO:0000313" key="4">
    <source>
        <dbReference type="Proteomes" id="UP000633509"/>
    </source>
</evidence>
<keyword evidence="1" id="KW-0238">DNA-binding</keyword>
<reference evidence="3 4" key="1">
    <citation type="submission" date="2020-10" db="EMBL/GenBank/DDBJ databases">
        <title>Sequencing the genomes of 1000 actinobacteria strains.</title>
        <authorList>
            <person name="Klenk H.-P."/>
        </authorList>
    </citation>
    <scope>NUCLEOTIDE SEQUENCE [LARGE SCALE GENOMIC DNA]</scope>
    <source>
        <strain evidence="3 4">DSM 43173</strain>
    </source>
</reference>
<dbReference type="InterPro" id="IPR010998">
    <property type="entry name" value="Integrase_recombinase_N"/>
</dbReference>
<gene>
    <name evidence="3" type="ORF">H4W80_000388</name>
</gene>